<feature type="transmembrane region" description="Helical" evidence="1">
    <location>
        <begin position="12"/>
        <end position="29"/>
    </location>
</feature>
<dbReference type="Proteomes" id="UP000027142">
    <property type="component" value="Chromosome"/>
</dbReference>
<keyword evidence="1" id="KW-0472">Membrane</keyword>
<dbReference type="RefSeq" id="WP_038479231.1">
    <property type="nucleotide sequence ID" value="NZ_CP003923.1"/>
</dbReference>
<keyword evidence="3" id="KW-1185">Reference proteome</keyword>
<gene>
    <name evidence="2" type="ORF">BleG1_1616</name>
</gene>
<evidence type="ECO:0000313" key="3">
    <source>
        <dbReference type="Proteomes" id="UP000027142"/>
    </source>
</evidence>
<dbReference type="EMBL" id="CP003923">
    <property type="protein sequence ID" value="AIC94194.1"/>
    <property type="molecule type" value="Genomic_DNA"/>
</dbReference>
<name>A0A060M280_9BACI</name>
<dbReference type="STRING" id="1246626.BleG1_1616"/>
<dbReference type="eggNOG" id="ENOG50333IZ">
    <property type="taxonomic scope" value="Bacteria"/>
</dbReference>
<sequence length="72" mass="8199">MKILFHTMKAAILFVACTAIFYYGILWVTDELSEFHRYDVPEGNALKASSVAISDEDRSLLQRLTLFLLDGE</sequence>
<keyword evidence="1" id="KW-1133">Transmembrane helix</keyword>
<reference evidence="2 3" key="1">
    <citation type="journal article" date="2014" name="Gene">
        <title>A comparative genomic analysis of the alkalitolerant soil bacterium Bacillus lehensis G1.</title>
        <authorList>
            <person name="Noor Y.M."/>
            <person name="Samsulrizal N.H."/>
            <person name="Jema'on N.A."/>
            <person name="Low K.O."/>
            <person name="Ramli A.N."/>
            <person name="Alias N.I."/>
            <person name="Damis S.I."/>
            <person name="Fuzi S.F."/>
            <person name="Isa M.N."/>
            <person name="Murad A.M."/>
            <person name="Raih M.F."/>
            <person name="Bakar F.D."/>
            <person name="Najimudin N."/>
            <person name="Mahadi N.M."/>
            <person name="Illias R.M."/>
        </authorList>
    </citation>
    <scope>NUCLEOTIDE SEQUENCE [LARGE SCALE GENOMIC DNA]</scope>
    <source>
        <strain evidence="2 3">G1</strain>
    </source>
</reference>
<dbReference type="AlphaFoldDB" id="A0A060M280"/>
<dbReference type="PATRIC" id="fig|1246626.3.peg.1604"/>
<dbReference type="KEGG" id="ble:BleG1_1616"/>
<dbReference type="InterPro" id="IPR025321">
    <property type="entry name" value="DUF4227"/>
</dbReference>
<protein>
    <recommendedName>
        <fullName evidence="4">DUF4227 family protein</fullName>
    </recommendedName>
</protein>
<evidence type="ECO:0008006" key="4">
    <source>
        <dbReference type="Google" id="ProtNLM"/>
    </source>
</evidence>
<dbReference type="Pfam" id="PF14004">
    <property type="entry name" value="DUF4227"/>
    <property type="match status" value="1"/>
</dbReference>
<dbReference type="HOGENOM" id="CLU_185001_0_0_9"/>
<evidence type="ECO:0000313" key="2">
    <source>
        <dbReference type="EMBL" id="AIC94194.1"/>
    </source>
</evidence>
<dbReference type="OrthoDB" id="2691647at2"/>
<organism evidence="2 3">
    <name type="scientific">Shouchella lehensis G1</name>
    <dbReference type="NCBI Taxonomy" id="1246626"/>
    <lineage>
        <taxon>Bacteria</taxon>
        <taxon>Bacillati</taxon>
        <taxon>Bacillota</taxon>
        <taxon>Bacilli</taxon>
        <taxon>Bacillales</taxon>
        <taxon>Bacillaceae</taxon>
        <taxon>Shouchella</taxon>
    </lineage>
</organism>
<keyword evidence="1" id="KW-0812">Transmembrane</keyword>
<accession>A0A060M280</accession>
<evidence type="ECO:0000256" key="1">
    <source>
        <dbReference type="SAM" id="Phobius"/>
    </source>
</evidence>
<proteinExistence type="predicted"/>